<accession>A0AAQ1GF71</accession>
<dbReference type="GeneID" id="61307698"/>
<keyword evidence="6" id="KW-0547">Nucleotide-binding</keyword>
<dbReference type="Proteomes" id="UP000183529">
    <property type="component" value="Unassembled WGS sequence"/>
</dbReference>
<dbReference type="NCBIfam" id="NF008453">
    <property type="entry name" value="PRK11308.1"/>
    <property type="match status" value="2"/>
</dbReference>
<dbReference type="AlphaFoldDB" id="A0AAQ1GF71"/>
<keyword evidence="7 11" id="KW-0067">ATP-binding</keyword>
<comment type="similarity">
    <text evidence="2">Belongs to the ABC transporter superfamily.</text>
</comment>
<dbReference type="CDD" id="cd03257">
    <property type="entry name" value="ABC_NikE_OppD_transporters"/>
    <property type="match status" value="2"/>
</dbReference>
<dbReference type="SUPFAM" id="SSF52540">
    <property type="entry name" value="P-loop containing nucleoside triphosphate hydrolases"/>
    <property type="match status" value="2"/>
</dbReference>
<proteinExistence type="inferred from homology"/>
<dbReference type="SMART" id="SM00382">
    <property type="entry name" value="AAA"/>
    <property type="match status" value="2"/>
</dbReference>
<feature type="domain" description="ABC transporter" evidence="9">
    <location>
        <begin position="6"/>
        <end position="254"/>
    </location>
</feature>
<dbReference type="InterPro" id="IPR017871">
    <property type="entry name" value="ABC_transporter-like_CS"/>
</dbReference>
<evidence type="ECO:0000313" key="12">
    <source>
        <dbReference type="Proteomes" id="UP000183529"/>
    </source>
</evidence>
<dbReference type="FunFam" id="3.40.50.300:FF:000016">
    <property type="entry name" value="Oligopeptide ABC transporter ATP-binding component"/>
    <property type="match status" value="1"/>
</dbReference>
<keyword evidence="8" id="KW-0472">Membrane</keyword>
<feature type="domain" description="ABC transporter" evidence="9">
    <location>
        <begin position="273"/>
        <end position="527"/>
    </location>
</feature>
<dbReference type="GO" id="GO:0055085">
    <property type="term" value="P:transmembrane transport"/>
    <property type="evidence" value="ECO:0007669"/>
    <property type="project" value="UniProtKB-ARBA"/>
</dbReference>
<evidence type="ECO:0000256" key="3">
    <source>
        <dbReference type="ARBA" id="ARBA00022448"/>
    </source>
</evidence>
<evidence type="ECO:0000256" key="7">
    <source>
        <dbReference type="ARBA" id="ARBA00022840"/>
    </source>
</evidence>
<evidence type="ECO:0000256" key="5">
    <source>
        <dbReference type="ARBA" id="ARBA00022519"/>
    </source>
</evidence>
<dbReference type="NCBIfam" id="NF007739">
    <property type="entry name" value="PRK10419.1"/>
    <property type="match status" value="2"/>
</dbReference>
<dbReference type="InterPro" id="IPR050388">
    <property type="entry name" value="ABC_Ni/Peptide_Import"/>
</dbReference>
<dbReference type="Proteomes" id="UP000247515">
    <property type="component" value="Unassembled WGS sequence"/>
</dbReference>
<keyword evidence="3" id="KW-0813">Transport</keyword>
<evidence type="ECO:0000256" key="8">
    <source>
        <dbReference type="ARBA" id="ARBA00023136"/>
    </source>
</evidence>
<evidence type="ECO:0000256" key="6">
    <source>
        <dbReference type="ARBA" id="ARBA00022741"/>
    </source>
</evidence>
<dbReference type="InterPro" id="IPR003439">
    <property type="entry name" value="ABC_transporter-like_ATP-bd"/>
</dbReference>
<protein>
    <submittedName>
        <fullName evidence="11">Microcin C transport system ATP-binding protein</fullName>
    </submittedName>
</protein>
<dbReference type="GO" id="GO:0005886">
    <property type="term" value="C:plasma membrane"/>
    <property type="evidence" value="ECO:0007669"/>
    <property type="project" value="UniProtKB-SubCell"/>
</dbReference>
<dbReference type="RefSeq" id="WP_074983382.1">
    <property type="nucleotide sequence ID" value="NZ_CADFGN010000006.1"/>
</dbReference>
<evidence type="ECO:0000313" key="11">
    <source>
        <dbReference type="EMBL" id="SEJ60104.1"/>
    </source>
</evidence>
<evidence type="ECO:0000256" key="4">
    <source>
        <dbReference type="ARBA" id="ARBA00022475"/>
    </source>
</evidence>
<reference evidence="11 12" key="1">
    <citation type="submission" date="2016-10" db="EMBL/GenBank/DDBJ databases">
        <authorList>
            <person name="Varghese N."/>
            <person name="Submissions S."/>
        </authorList>
    </citation>
    <scope>NUCLEOTIDE SEQUENCE [LARGE SCALE GENOMIC DNA]</scope>
    <source>
        <strain evidence="11 12">LMG 22274</strain>
    </source>
</reference>
<dbReference type="GO" id="GO:0015833">
    <property type="term" value="P:peptide transport"/>
    <property type="evidence" value="ECO:0007669"/>
    <property type="project" value="InterPro"/>
</dbReference>
<evidence type="ECO:0000256" key="1">
    <source>
        <dbReference type="ARBA" id="ARBA00004417"/>
    </source>
</evidence>
<dbReference type="EMBL" id="FNZM01000006">
    <property type="protein sequence ID" value="SEJ60104.1"/>
    <property type="molecule type" value="Genomic_DNA"/>
</dbReference>
<dbReference type="PANTHER" id="PTHR43297:SF2">
    <property type="entry name" value="DIPEPTIDE TRANSPORT ATP-BINDING PROTEIN DPPD"/>
    <property type="match status" value="1"/>
</dbReference>
<dbReference type="InterPro" id="IPR013563">
    <property type="entry name" value="Oligopep_ABC_C"/>
</dbReference>
<dbReference type="InterPro" id="IPR027417">
    <property type="entry name" value="P-loop_NTPase"/>
</dbReference>
<dbReference type="PROSITE" id="PS50893">
    <property type="entry name" value="ABC_TRANSPORTER_2"/>
    <property type="match status" value="2"/>
</dbReference>
<gene>
    <name evidence="10" type="ORF">C7400_105187</name>
    <name evidence="11" type="ORF">SAMN05216550_106186</name>
</gene>
<dbReference type="Pfam" id="PF08352">
    <property type="entry name" value="oligo_HPY"/>
    <property type="match status" value="2"/>
</dbReference>
<dbReference type="PANTHER" id="PTHR43297">
    <property type="entry name" value="OLIGOPEPTIDE TRANSPORT ATP-BINDING PROTEIN APPD"/>
    <property type="match status" value="1"/>
</dbReference>
<comment type="subcellular location">
    <subcellularLocation>
        <location evidence="1">Cell inner membrane</location>
        <topology evidence="1">Peripheral membrane protein</topology>
    </subcellularLocation>
</comment>
<evidence type="ECO:0000313" key="13">
    <source>
        <dbReference type="Proteomes" id="UP000247515"/>
    </source>
</evidence>
<dbReference type="InterPro" id="IPR003593">
    <property type="entry name" value="AAA+_ATPase"/>
</dbReference>
<keyword evidence="13" id="KW-1185">Reference proteome</keyword>
<dbReference type="Gene3D" id="3.40.50.300">
    <property type="entry name" value="P-loop containing nucleotide triphosphate hydrolases"/>
    <property type="match status" value="2"/>
</dbReference>
<evidence type="ECO:0000256" key="2">
    <source>
        <dbReference type="ARBA" id="ARBA00005417"/>
    </source>
</evidence>
<dbReference type="Pfam" id="PF00005">
    <property type="entry name" value="ABC_tran"/>
    <property type="match status" value="2"/>
</dbReference>
<evidence type="ECO:0000313" key="10">
    <source>
        <dbReference type="EMBL" id="PXX18125.1"/>
    </source>
</evidence>
<dbReference type="PROSITE" id="PS00211">
    <property type="entry name" value="ABC_TRANSPORTER_1"/>
    <property type="match status" value="2"/>
</dbReference>
<sequence length="547" mass="59417">MSAPLLDIQDFSVRFGDKLAVRDLSLSIARGERVALVGESGSGKSVTALSILGLVAQAELGGRMLLDGVDLLQQSERQMRGIRGGDIAMVFQEPMTALNPLFTIGKQIAESLRLHEGLRPNAARARGIELLRRTGIPEPERRIDSFPHQLSGGQRQRAMIAMALACRPRLLLADEPTTALDVTVRQQIVDLLLELQEQEAAARGMAVLLITHDLNLVRRFAQRVAVMEKGVLVETNTTEALFSNPQHPYTQRLLDSEPSRAVQPVAPDAPVILDVKDLAVDYRTAGKGWRSLFGGDAFRAVHEASLTLRRGETLGVVGESGSGKSTLASTVLGLQGAAEGEIRIDGQPLAALRGAGERLSLYKRMQVVFQDPFGSLSPRMTIEQIVGEGLTVHQPQLKGEAKRRRIGGLLEEVGLPAESMLRYPHEFSGGQRQRIAIARALAVEPEMIVLDEPTSALDVSIQKQVLALLTDLQKRYRLSYLFITHDLAVMRAMAHRVIVMKAGRIVEQGDTLAVLDAPTHPYTQSLLAASMLANPASASAALKENIA</sequence>
<keyword evidence="5" id="KW-0997">Cell inner membrane</keyword>
<dbReference type="EMBL" id="QJJV01000005">
    <property type="protein sequence ID" value="PXX18125.1"/>
    <property type="molecule type" value="Genomic_DNA"/>
</dbReference>
<evidence type="ECO:0000259" key="9">
    <source>
        <dbReference type="PROSITE" id="PS50893"/>
    </source>
</evidence>
<name>A0AAQ1GF71_9BURK</name>
<organism evidence="11 12">
    <name type="scientific">Paraburkholderia tropica</name>
    <dbReference type="NCBI Taxonomy" id="92647"/>
    <lineage>
        <taxon>Bacteria</taxon>
        <taxon>Pseudomonadati</taxon>
        <taxon>Pseudomonadota</taxon>
        <taxon>Betaproteobacteria</taxon>
        <taxon>Burkholderiales</taxon>
        <taxon>Burkholderiaceae</taxon>
        <taxon>Paraburkholderia</taxon>
    </lineage>
</organism>
<comment type="caution">
    <text evidence="11">The sequence shown here is derived from an EMBL/GenBank/DDBJ whole genome shotgun (WGS) entry which is preliminary data.</text>
</comment>
<dbReference type="GO" id="GO:0005524">
    <property type="term" value="F:ATP binding"/>
    <property type="evidence" value="ECO:0007669"/>
    <property type="project" value="UniProtKB-KW"/>
</dbReference>
<keyword evidence="4" id="KW-1003">Cell membrane</keyword>
<dbReference type="GO" id="GO:0016887">
    <property type="term" value="F:ATP hydrolysis activity"/>
    <property type="evidence" value="ECO:0007669"/>
    <property type="project" value="InterPro"/>
</dbReference>
<reference evidence="10 13" key="2">
    <citation type="submission" date="2018-05" db="EMBL/GenBank/DDBJ databases">
        <title>Genomic Encyclopedia of Type Strains, Phase IV (KMG-V): Genome sequencing to study the core and pangenomes of soil and plant-associated prokaryotes.</title>
        <authorList>
            <person name="Whitman W."/>
        </authorList>
    </citation>
    <scope>NUCLEOTIDE SEQUENCE [LARGE SCALE GENOMIC DNA]</scope>
    <source>
        <strain evidence="10 13">SIr-6563</strain>
    </source>
</reference>